<dbReference type="PATRIC" id="fig|742159.3.peg.3226"/>
<dbReference type="EMBL" id="ADMS01000052">
    <property type="protein sequence ID" value="EFF76248.1"/>
    <property type="molecule type" value="Genomic_DNA"/>
</dbReference>
<comment type="caution">
    <text evidence="1">The sequence shown here is derived from an EMBL/GenBank/DDBJ whole genome shotgun (WGS) entry which is preliminary data.</text>
</comment>
<evidence type="ECO:0000313" key="1">
    <source>
        <dbReference type="EMBL" id="EFF76248.1"/>
    </source>
</evidence>
<proteinExistence type="predicted"/>
<dbReference type="AlphaFoldDB" id="D4X9Y3"/>
<reference evidence="2" key="1">
    <citation type="submission" date="2010-03" db="EMBL/GenBank/DDBJ databases">
        <title>Complete sequence of Mobiluncus curtisii ATCC 43063.</title>
        <authorList>
            <person name="Muzny D."/>
            <person name="Qin X."/>
            <person name="Deng J."/>
            <person name="Jiang H."/>
            <person name="Liu Y."/>
            <person name="Qu J."/>
            <person name="Song X.-Z."/>
            <person name="Zhang L."/>
            <person name="Thornton R."/>
            <person name="Coyle M."/>
            <person name="Francisco L."/>
            <person name="Jackson L."/>
            <person name="Javaid M."/>
            <person name="Korchina V."/>
            <person name="Kovar C."/>
            <person name="Mata R."/>
            <person name="Mathew T."/>
            <person name="Ngo R."/>
            <person name="Nguyen L."/>
            <person name="Nguyen N."/>
            <person name="Okwuonu G."/>
            <person name="Ongeri F."/>
            <person name="Pham C."/>
            <person name="Simmons D."/>
            <person name="Wilczek-Boney K."/>
            <person name="Hale W."/>
            <person name="Jakkamsetti A."/>
            <person name="Pham P."/>
            <person name="Ruth R."/>
            <person name="San Lucas F."/>
            <person name="Warren J."/>
            <person name="Zhang J."/>
            <person name="Zhao Z."/>
            <person name="Zhou C."/>
            <person name="Zhu D."/>
            <person name="Lee S."/>
            <person name="Bess C."/>
            <person name="Blankenburg K."/>
            <person name="Forbes L."/>
            <person name="Fu Q."/>
            <person name="Gubbala S."/>
            <person name="Hirani K."/>
            <person name="Jayaseelan J.C."/>
            <person name="Lara F."/>
            <person name="Munidasa M."/>
            <person name="Palculict T."/>
            <person name="Patil S."/>
            <person name="Pu L.-L."/>
            <person name="Saada N."/>
            <person name="Tang L."/>
            <person name="Weissenberger G."/>
            <person name="Zhu Y."/>
            <person name="Hemphill L."/>
            <person name="Shang Y."/>
            <person name="Youmans B."/>
            <person name="Ayvaz T."/>
            <person name="Ross M."/>
            <person name="Santibanez J."/>
            <person name="Aqrawi P."/>
            <person name="Gross S."/>
            <person name="Joshi V."/>
            <person name="Fowler G."/>
            <person name="Nazareth L."/>
            <person name="Reid J."/>
            <person name="Worley K."/>
            <person name="Petrosino J."/>
            <person name="Highlander S."/>
            <person name="Gibbs R."/>
            <person name="Gibbs R."/>
        </authorList>
    </citation>
    <scope>NUCLEOTIDE SEQUENCE [LARGE SCALE GENOMIC DNA]</scope>
    <source>
        <strain evidence="2">ATCC 43553</strain>
    </source>
</reference>
<evidence type="ECO:0000313" key="2">
    <source>
        <dbReference type="Proteomes" id="UP000004510"/>
    </source>
</evidence>
<sequence length="46" mass="5407">MLGDGHDRPRGRGFIYAPRILFPTQVQVQHFCVQGFTPEFQRYRLA</sequence>
<organism evidence="1 2">
    <name type="scientific">Achromobacter piechaudii ATCC 43553</name>
    <dbReference type="NCBI Taxonomy" id="742159"/>
    <lineage>
        <taxon>Bacteria</taxon>
        <taxon>Pseudomonadati</taxon>
        <taxon>Pseudomonadota</taxon>
        <taxon>Betaproteobacteria</taxon>
        <taxon>Burkholderiales</taxon>
        <taxon>Alcaligenaceae</taxon>
        <taxon>Achromobacter</taxon>
    </lineage>
</organism>
<accession>D4X9Y3</accession>
<name>D4X9Y3_9BURK</name>
<gene>
    <name evidence="1" type="ORF">HMPREF0004_2280</name>
</gene>
<protein>
    <submittedName>
        <fullName evidence="1">Uncharacterized protein</fullName>
    </submittedName>
</protein>
<dbReference type="Proteomes" id="UP000004510">
    <property type="component" value="Unassembled WGS sequence"/>
</dbReference>
<dbReference type="HOGENOM" id="CLU_3178885_0_0_4"/>